<comment type="caution">
    <text evidence="2">The sequence shown here is derived from an EMBL/GenBank/DDBJ whole genome shotgun (WGS) entry which is preliminary data.</text>
</comment>
<evidence type="ECO:0000313" key="3">
    <source>
        <dbReference type="Proteomes" id="UP000488956"/>
    </source>
</evidence>
<keyword evidence="1" id="KW-0175">Coiled coil</keyword>
<proteinExistence type="predicted"/>
<feature type="coiled-coil region" evidence="1">
    <location>
        <begin position="164"/>
        <end position="191"/>
    </location>
</feature>
<reference evidence="2 3" key="1">
    <citation type="submission" date="2018-09" db="EMBL/GenBank/DDBJ databases">
        <title>Genomic investigation of the strawberry pathogen Phytophthora fragariae indicates pathogenicity is determined by transcriptional variation in three key races.</title>
        <authorList>
            <person name="Adams T.M."/>
            <person name="Armitage A.D."/>
            <person name="Sobczyk M.K."/>
            <person name="Bates H.J."/>
            <person name="Dunwell J.M."/>
            <person name="Nellist C.F."/>
            <person name="Harrison R.J."/>
        </authorList>
    </citation>
    <scope>NUCLEOTIDE SEQUENCE [LARGE SCALE GENOMIC DNA]</scope>
    <source>
        <strain evidence="2 3">ONT-3</strain>
    </source>
</reference>
<evidence type="ECO:0000313" key="2">
    <source>
        <dbReference type="EMBL" id="KAE9136526.1"/>
    </source>
</evidence>
<dbReference type="EMBL" id="QXFX01000042">
    <property type="protein sequence ID" value="KAE9136526.1"/>
    <property type="molecule type" value="Genomic_DNA"/>
</dbReference>
<gene>
    <name evidence="2" type="ORF">PF010_g1630</name>
</gene>
<name>A0A6G0LZY2_9STRA</name>
<sequence>MEQWKYFRLVTGASRLPSDGVVHALRLHYGAIAADFRQAAFDEFKESLPPKLRPGALKVFANSEAQTPLELDTNMNDCFTDAPLTEDDTVDVLLNTVKERFNDSHLAGVDISDLVVFDDNNMEYLVDESQIGPRGKTKKTALIVRVPQRVITSAVPVGETTSIKVIRENKNESALQELERYREQGKLIRDNCKDYCNRILDKIDEYYKNDENDESLPFICV</sequence>
<protein>
    <submittedName>
        <fullName evidence="2">Uncharacterized protein</fullName>
    </submittedName>
</protein>
<evidence type="ECO:0000256" key="1">
    <source>
        <dbReference type="SAM" id="Coils"/>
    </source>
</evidence>
<accession>A0A6G0LZY2</accession>
<dbReference type="Proteomes" id="UP000488956">
    <property type="component" value="Unassembled WGS sequence"/>
</dbReference>
<organism evidence="2 3">
    <name type="scientific">Phytophthora fragariae</name>
    <dbReference type="NCBI Taxonomy" id="53985"/>
    <lineage>
        <taxon>Eukaryota</taxon>
        <taxon>Sar</taxon>
        <taxon>Stramenopiles</taxon>
        <taxon>Oomycota</taxon>
        <taxon>Peronosporomycetes</taxon>
        <taxon>Peronosporales</taxon>
        <taxon>Peronosporaceae</taxon>
        <taxon>Phytophthora</taxon>
    </lineage>
</organism>
<feature type="non-terminal residue" evidence="2">
    <location>
        <position position="221"/>
    </location>
</feature>
<dbReference type="AlphaFoldDB" id="A0A6G0LZY2"/>